<gene>
    <name evidence="3" type="ORF">Mlaev_00875</name>
</gene>
<dbReference type="Pfam" id="PF04213">
    <property type="entry name" value="HtaA"/>
    <property type="match status" value="1"/>
</dbReference>
<accession>A0A150HHD0</accession>
<keyword evidence="1" id="KW-0812">Transmembrane</keyword>
<evidence type="ECO:0000259" key="2">
    <source>
        <dbReference type="Pfam" id="PF04213"/>
    </source>
</evidence>
<sequence>MPAGGEISASGAGFAPGETDIKVVVYSTPVILEQTLAADADGVATWRGLLPATLSPGEHTLTFQGKDLALGAPIAVLAPLPVSGCTVQDASIDWGFKESFRSYISGSIAHGTWEVSDGAAYTTPVFQWRGATGTVELTAMTGQVDFAGTVTFTGHDGLLRTTVGSPRIRLVDDAHAQLLLDVSGVTMEDALAGRTDNVVTVSAVPFVDIDLAQAELTRDGSTLTVTGAPTAITAQGSTAFPNYPAGTAFDPIAFSITVTDCAAQALPGDGEVSASGTSADAAGSAMPVWGWALIGALALLFAAGGSVVTSVVSRRRKGAEALR</sequence>
<evidence type="ECO:0000256" key="1">
    <source>
        <dbReference type="SAM" id="Phobius"/>
    </source>
</evidence>
<comment type="caution">
    <text evidence="3">The sequence shown here is derived from an EMBL/GenBank/DDBJ whole genome shotgun (WGS) entry which is preliminary data.</text>
</comment>
<dbReference type="InterPro" id="IPR007331">
    <property type="entry name" value="Htaa"/>
</dbReference>
<organism evidence="3 4">
    <name type="scientific">Microbacterium laevaniformans</name>
    <dbReference type="NCBI Taxonomy" id="36807"/>
    <lineage>
        <taxon>Bacteria</taxon>
        <taxon>Bacillati</taxon>
        <taxon>Actinomycetota</taxon>
        <taxon>Actinomycetes</taxon>
        <taxon>Micrococcales</taxon>
        <taxon>Microbacteriaceae</taxon>
        <taxon>Microbacterium</taxon>
    </lineage>
</organism>
<dbReference type="Proteomes" id="UP000075357">
    <property type="component" value="Unassembled WGS sequence"/>
</dbReference>
<dbReference type="STRING" id="36807.Mlaev_00875"/>
<reference evidence="3 4" key="1">
    <citation type="submission" date="2016-01" db="EMBL/GenBank/DDBJ databases">
        <title>Draft genome sequences of Microbacterium laevaniformans LCDC 91-0039 and the type strain of Microbacterium hominis LCDC 84-209.</title>
        <authorList>
            <person name="Bernier A.-M."/>
            <person name="Bernard K."/>
        </authorList>
    </citation>
    <scope>NUCLEOTIDE SEQUENCE [LARGE SCALE GENOMIC DNA]</scope>
    <source>
        <strain evidence="3 4">LCDC 91-0039</strain>
    </source>
</reference>
<dbReference type="AlphaFoldDB" id="A0A150HHD0"/>
<feature type="transmembrane region" description="Helical" evidence="1">
    <location>
        <begin position="288"/>
        <end position="313"/>
    </location>
</feature>
<keyword evidence="1" id="KW-1133">Transmembrane helix</keyword>
<protein>
    <submittedName>
        <fullName evidence="3">Htaa</fullName>
    </submittedName>
</protein>
<name>A0A150HHD0_9MICO</name>
<evidence type="ECO:0000313" key="4">
    <source>
        <dbReference type="Proteomes" id="UP000075357"/>
    </source>
</evidence>
<keyword evidence="4" id="KW-1185">Reference proteome</keyword>
<proteinExistence type="predicted"/>
<keyword evidence="1" id="KW-0472">Membrane</keyword>
<dbReference type="EMBL" id="LRAD01000024">
    <property type="protein sequence ID" value="KXZ61010.1"/>
    <property type="molecule type" value="Genomic_DNA"/>
</dbReference>
<evidence type="ECO:0000313" key="3">
    <source>
        <dbReference type="EMBL" id="KXZ61010.1"/>
    </source>
</evidence>
<dbReference type="PATRIC" id="fig|36807.3.peg.900"/>
<feature type="domain" description="Htaa" evidence="2">
    <location>
        <begin position="90"/>
        <end position="255"/>
    </location>
</feature>